<accession>A0AAF0ESX1</accession>
<evidence type="ECO:0000313" key="3">
    <source>
        <dbReference type="Proteomes" id="UP001213623"/>
    </source>
</evidence>
<feature type="region of interest" description="Disordered" evidence="1">
    <location>
        <begin position="207"/>
        <end position="236"/>
    </location>
</feature>
<organism evidence="2 3">
    <name type="scientific">Malassezia nana</name>
    <dbReference type="NCBI Taxonomy" id="180528"/>
    <lineage>
        <taxon>Eukaryota</taxon>
        <taxon>Fungi</taxon>
        <taxon>Dikarya</taxon>
        <taxon>Basidiomycota</taxon>
        <taxon>Ustilaginomycotina</taxon>
        <taxon>Malasseziomycetes</taxon>
        <taxon>Malasseziales</taxon>
        <taxon>Malasseziaceae</taxon>
        <taxon>Malassezia</taxon>
    </lineage>
</organism>
<evidence type="ECO:0000256" key="1">
    <source>
        <dbReference type="SAM" id="MobiDB-lite"/>
    </source>
</evidence>
<feature type="region of interest" description="Disordered" evidence="1">
    <location>
        <begin position="248"/>
        <end position="279"/>
    </location>
</feature>
<evidence type="ECO:0000313" key="2">
    <source>
        <dbReference type="EMBL" id="WFD28246.1"/>
    </source>
</evidence>
<feature type="region of interest" description="Disordered" evidence="1">
    <location>
        <begin position="33"/>
        <end position="180"/>
    </location>
</feature>
<reference evidence="2" key="1">
    <citation type="submission" date="2023-03" db="EMBL/GenBank/DDBJ databases">
        <title>Mating type loci evolution in Malassezia.</title>
        <authorList>
            <person name="Coelho M.A."/>
        </authorList>
    </citation>
    <scope>NUCLEOTIDE SEQUENCE</scope>
    <source>
        <strain evidence="2">CBS 9557</strain>
    </source>
</reference>
<proteinExistence type="predicted"/>
<feature type="region of interest" description="Disordered" evidence="1">
    <location>
        <begin position="303"/>
        <end position="341"/>
    </location>
</feature>
<feature type="compositionally biased region" description="Polar residues" evidence="1">
    <location>
        <begin position="255"/>
        <end position="273"/>
    </location>
</feature>
<dbReference type="Proteomes" id="UP001213623">
    <property type="component" value="Chromosome 6"/>
</dbReference>
<dbReference type="EMBL" id="CP119897">
    <property type="protein sequence ID" value="WFD28246.1"/>
    <property type="molecule type" value="Genomic_DNA"/>
</dbReference>
<name>A0AAF0ESX1_9BASI</name>
<feature type="compositionally biased region" description="Polar residues" evidence="1">
    <location>
        <begin position="138"/>
        <end position="149"/>
    </location>
</feature>
<keyword evidence="3" id="KW-1185">Reference proteome</keyword>
<gene>
    <name evidence="2" type="ORF">MNAN1_003253</name>
</gene>
<dbReference type="AlphaFoldDB" id="A0AAF0ESX1"/>
<sequence>MLDRTPDRPLLFAAGGRALDMSGELPATSEFVDAASSEPAMRGTESGAIPPSESATDTYALASGSRYAQTEEQEQETRSVEEYLRRLAEKEKRQRRKRLEHAPLQPTGGTSLVRKISHSLARVPSLRTRHTPRRAGVSSGSYEMTQSNYIRDGVLPAPYPPLTDESEESQFASDPRNEQDMAPLHPVAYVRSMDLSSTSLDDLSMFNDARKHDDTPADSPISPVESPGPYNGGASLSRAMSRLHSRDFPSVTVGRASSLQRRQQAAHSASVSNRAEAPRTRYGSAIDAIPESDSADVALATVSRSDVTQEPPFPSQASMVDSGYPPLEAMSRNEVREEPSADPHRWYWSDLLLTCGLCLSTNDDEEQAARTNPME</sequence>
<protein>
    <submittedName>
        <fullName evidence="2">Uncharacterized protein</fullName>
    </submittedName>
</protein>
<feature type="compositionally biased region" description="Basic and acidic residues" evidence="1">
    <location>
        <begin position="75"/>
        <end position="92"/>
    </location>
</feature>
<feature type="compositionally biased region" description="Basic and acidic residues" evidence="1">
    <location>
        <begin position="331"/>
        <end position="341"/>
    </location>
</feature>